<comment type="similarity">
    <text evidence="2">Belongs to the DivIVA family.</text>
</comment>
<evidence type="ECO:0000256" key="7">
    <source>
        <dbReference type="SAM" id="Coils"/>
    </source>
</evidence>
<comment type="caution">
    <text evidence="8">The sequence shown here is derived from an EMBL/GenBank/DDBJ whole genome shotgun (WGS) entry which is preliminary data.</text>
</comment>
<evidence type="ECO:0000256" key="3">
    <source>
        <dbReference type="ARBA" id="ARBA00022490"/>
    </source>
</evidence>
<dbReference type="PATRIC" id="fig|1304284.3.peg.633"/>
<dbReference type="AlphaFoldDB" id="R1CG47"/>
<dbReference type="GO" id="GO:0005737">
    <property type="term" value="C:cytoplasm"/>
    <property type="evidence" value="ECO:0007669"/>
    <property type="project" value="UniProtKB-SubCell"/>
</dbReference>
<dbReference type="eggNOG" id="COG3599">
    <property type="taxonomic scope" value="Bacteria"/>
</dbReference>
<dbReference type="NCBIfam" id="TIGR03544">
    <property type="entry name" value="DivI1A_domain"/>
    <property type="match status" value="1"/>
</dbReference>
<comment type="subcellular location">
    <subcellularLocation>
        <location evidence="1">Cytoplasm</location>
    </subcellularLocation>
</comment>
<evidence type="ECO:0000313" key="8">
    <source>
        <dbReference type="EMBL" id="EOD01290.1"/>
    </source>
</evidence>
<dbReference type="InterPro" id="IPR019933">
    <property type="entry name" value="DivIVA_domain"/>
</dbReference>
<keyword evidence="3" id="KW-0963">Cytoplasm</keyword>
<organism evidence="8 9">
    <name type="scientific">Caldisalinibacter kiritimatiensis</name>
    <dbReference type="NCBI Taxonomy" id="1304284"/>
    <lineage>
        <taxon>Bacteria</taxon>
        <taxon>Bacillati</taxon>
        <taxon>Bacillota</taxon>
        <taxon>Tissierellia</taxon>
        <taxon>Tissierellales</taxon>
        <taxon>Thermohalobacteraceae</taxon>
        <taxon>Caldisalinibacter</taxon>
    </lineage>
</organism>
<keyword evidence="9" id="KW-1185">Reference proteome</keyword>
<dbReference type="RefSeq" id="WP_006308883.1">
    <property type="nucleotide sequence ID" value="NZ_ARZA01000066.1"/>
</dbReference>
<proteinExistence type="inferred from homology"/>
<dbReference type="OrthoDB" id="9815492at2"/>
<dbReference type="InterPro" id="IPR007793">
    <property type="entry name" value="DivIVA_fam"/>
</dbReference>
<sequence length="150" mass="17847">MITPLDIQNREFRKGVRGYKESEVDSFLDEVMIDYEKLYKENSELKDKITMLNEQLEQYDKMEETLQNTLVVAQSTAEEVKANARKEAELIIKEAEEKARQIINEAHKEVENIQVKYENLKADMEVFRTRFKTLLESQLQTLDNYYKNKE</sequence>
<evidence type="ECO:0000256" key="6">
    <source>
        <dbReference type="ARBA" id="ARBA00023306"/>
    </source>
</evidence>
<dbReference type="Pfam" id="PF05103">
    <property type="entry name" value="DivIVA"/>
    <property type="match status" value="1"/>
</dbReference>
<keyword evidence="4 8" id="KW-0132">Cell division</keyword>
<dbReference type="STRING" id="1304284.L21TH_0644"/>
<reference evidence="8 9" key="1">
    <citation type="journal article" date="2015" name="Geomicrobiol. J.">
        <title>Caldisalinibacter kiritimatiensis gen. nov., sp. nov., a moderately thermohalophilic thiosulfate-reducing bacterium from a hypersaline microbial mat.</title>
        <authorList>
            <person name="Ben Hania W."/>
            <person name="Joseph M."/>
            <person name="Fiebig A."/>
            <person name="Bunk B."/>
            <person name="Klenk H.-P."/>
            <person name="Fardeau M.-L."/>
            <person name="Spring S."/>
        </authorList>
    </citation>
    <scope>NUCLEOTIDE SEQUENCE [LARGE SCALE GENOMIC DNA]</scope>
    <source>
        <strain evidence="8 9">L21-TH-D2</strain>
    </source>
</reference>
<name>R1CG47_9FIRM</name>
<evidence type="ECO:0000256" key="2">
    <source>
        <dbReference type="ARBA" id="ARBA00009008"/>
    </source>
</evidence>
<evidence type="ECO:0000256" key="4">
    <source>
        <dbReference type="ARBA" id="ARBA00022618"/>
    </source>
</evidence>
<evidence type="ECO:0000256" key="1">
    <source>
        <dbReference type="ARBA" id="ARBA00004496"/>
    </source>
</evidence>
<protein>
    <submittedName>
        <fullName evidence="8">Cell division initiation protein DivIVA</fullName>
    </submittedName>
</protein>
<dbReference type="Gene3D" id="6.10.250.660">
    <property type="match status" value="1"/>
</dbReference>
<feature type="coiled-coil region" evidence="7">
    <location>
        <begin position="28"/>
        <end position="130"/>
    </location>
</feature>
<evidence type="ECO:0000256" key="5">
    <source>
        <dbReference type="ARBA" id="ARBA00023054"/>
    </source>
</evidence>
<keyword evidence="6" id="KW-0131">Cell cycle</keyword>
<dbReference type="EMBL" id="ARZA01000066">
    <property type="protein sequence ID" value="EOD01290.1"/>
    <property type="molecule type" value="Genomic_DNA"/>
</dbReference>
<dbReference type="PANTHER" id="PTHR35794">
    <property type="entry name" value="CELL DIVISION PROTEIN DIVIVA"/>
    <property type="match status" value="1"/>
</dbReference>
<evidence type="ECO:0000313" key="9">
    <source>
        <dbReference type="Proteomes" id="UP000013378"/>
    </source>
</evidence>
<accession>R1CG47</accession>
<dbReference type="Proteomes" id="UP000013378">
    <property type="component" value="Unassembled WGS sequence"/>
</dbReference>
<gene>
    <name evidence="8" type="ORF">L21TH_0644</name>
</gene>
<dbReference type="GO" id="GO:0051301">
    <property type="term" value="P:cell division"/>
    <property type="evidence" value="ECO:0007669"/>
    <property type="project" value="UniProtKB-KW"/>
</dbReference>
<dbReference type="PANTHER" id="PTHR35794:SF2">
    <property type="entry name" value="CELL DIVISION PROTEIN DIVIVA"/>
    <property type="match status" value="1"/>
</dbReference>
<keyword evidence="5 7" id="KW-0175">Coiled coil</keyword>